<dbReference type="NCBIfam" id="TIGR00916">
    <property type="entry name" value="2A0604s01"/>
    <property type="match status" value="1"/>
</dbReference>
<dbReference type="Proteomes" id="UP000254720">
    <property type="component" value="Unassembled WGS sequence"/>
</dbReference>
<evidence type="ECO:0000256" key="7">
    <source>
        <dbReference type="ARBA" id="ARBA00023010"/>
    </source>
</evidence>
<evidence type="ECO:0000313" key="11">
    <source>
        <dbReference type="EMBL" id="RDI46909.1"/>
    </source>
</evidence>
<feature type="transmembrane region" description="Helical" evidence="9">
    <location>
        <begin position="271"/>
        <end position="295"/>
    </location>
</feature>
<dbReference type="OrthoDB" id="9774769at2"/>
<dbReference type="InterPro" id="IPR022645">
    <property type="entry name" value="SecD/SecF_bac"/>
</dbReference>
<evidence type="ECO:0000256" key="5">
    <source>
        <dbReference type="ARBA" id="ARBA00022927"/>
    </source>
</evidence>
<dbReference type="SUPFAM" id="SSF82866">
    <property type="entry name" value="Multidrug efflux transporter AcrB transmembrane domain"/>
    <property type="match status" value="1"/>
</dbReference>
<feature type="domain" description="Protein export membrane protein SecD/SecF C-terminal" evidence="10">
    <location>
        <begin position="120"/>
        <end position="293"/>
    </location>
</feature>
<evidence type="ECO:0000313" key="12">
    <source>
        <dbReference type="Proteomes" id="UP000254720"/>
    </source>
</evidence>
<dbReference type="InterPro" id="IPR022813">
    <property type="entry name" value="SecD/SecF_arch_bac"/>
</dbReference>
<comment type="similarity">
    <text evidence="9">Belongs to the SecD/SecF family. SecF subfamily.</text>
</comment>
<accession>A0A370GTV2</accession>
<feature type="transmembrane region" description="Helical" evidence="9">
    <location>
        <begin position="164"/>
        <end position="185"/>
    </location>
</feature>
<comment type="subunit">
    <text evidence="9">Forms a complex with SecD. Part of the essential Sec protein translocation apparatus which comprises SecA, SecYEG and auxiliary proteins SecDF-YajC and YidC.</text>
</comment>
<dbReference type="PRINTS" id="PR01755">
    <property type="entry name" value="SECFTRNLCASE"/>
</dbReference>
<evidence type="ECO:0000256" key="8">
    <source>
        <dbReference type="ARBA" id="ARBA00023136"/>
    </source>
</evidence>
<evidence type="ECO:0000256" key="2">
    <source>
        <dbReference type="ARBA" id="ARBA00022448"/>
    </source>
</evidence>
<protein>
    <recommendedName>
        <fullName evidence="9">Protein-export membrane protein SecF</fullName>
    </recommendedName>
</protein>
<dbReference type="EMBL" id="QQAX01000004">
    <property type="protein sequence ID" value="RDI46909.1"/>
    <property type="molecule type" value="Genomic_DNA"/>
</dbReference>
<keyword evidence="12" id="KW-1185">Reference proteome</keyword>
<dbReference type="InterPro" id="IPR055344">
    <property type="entry name" value="SecD_SecF_C_bact"/>
</dbReference>
<gene>
    <name evidence="9" type="primary">secF</name>
    <name evidence="11" type="ORF">C8D86_10431</name>
</gene>
<reference evidence="11 12" key="1">
    <citation type="submission" date="2018-07" db="EMBL/GenBank/DDBJ databases">
        <title>Genomic Encyclopedia of Type Strains, Phase IV (KMG-IV): sequencing the most valuable type-strain genomes for metagenomic binning, comparative biology and taxonomic classification.</title>
        <authorList>
            <person name="Goeker M."/>
        </authorList>
    </citation>
    <scope>NUCLEOTIDE SEQUENCE [LARGE SCALE GENOMIC DNA]</scope>
    <source>
        <strain evidence="11 12">DSM 16500</strain>
    </source>
</reference>
<dbReference type="InterPro" id="IPR022646">
    <property type="entry name" value="SecD/SecF_CS"/>
</dbReference>
<evidence type="ECO:0000256" key="6">
    <source>
        <dbReference type="ARBA" id="ARBA00022989"/>
    </source>
</evidence>
<organism evidence="11 12">
    <name type="scientific">Aquicella lusitana</name>
    <dbReference type="NCBI Taxonomy" id="254246"/>
    <lineage>
        <taxon>Bacteria</taxon>
        <taxon>Pseudomonadati</taxon>
        <taxon>Pseudomonadota</taxon>
        <taxon>Gammaproteobacteria</taxon>
        <taxon>Legionellales</taxon>
        <taxon>Coxiellaceae</taxon>
        <taxon>Aquicella</taxon>
    </lineage>
</organism>
<evidence type="ECO:0000256" key="9">
    <source>
        <dbReference type="HAMAP-Rule" id="MF_01464"/>
    </source>
</evidence>
<keyword evidence="7 9" id="KW-0811">Translocation</keyword>
<feature type="transmembrane region" description="Helical" evidence="9">
    <location>
        <begin position="243"/>
        <end position="265"/>
    </location>
</feature>
<comment type="function">
    <text evidence="9">Part of the Sec protein translocase complex. Interacts with the SecYEG preprotein conducting channel. SecDF uses the proton motive force (PMF) to complete protein translocation after the ATP-dependent function of SecA.</text>
</comment>
<evidence type="ECO:0000256" key="3">
    <source>
        <dbReference type="ARBA" id="ARBA00022475"/>
    </source>
</evidence>
<dbReference type="InterPro" id="IPR005665">
    <property type="entry name" value="SecF_bac"/>
</dbReference>
<dbReference type="NCBIfam" id="TIGR00966">
    <property type="entry name" value="transloc_SecF"/>
    <property type="match status" value="1"/>
</dbReference>
<dbReference type="GO" id="GO:0043952">
    <property type="term" value="P:protein transport by the Sec complex"/>
    <property type="evidence" value="ECO:0007669"/>
    <property type="project" value="UniProtKB-UniRule"/>
</dbReference>
<dbReference type="AlphaFoldDB" id="A0A370GTV2"/>
<dbReference type="HAMAP" id="MF_01464_B">
    <property type="entry name" value="SecF_B"/>
    <property type="match status" value="1"/>
</dbReference>
<sequence length="311" mass="34198">MEFFKQNTNIDFMAQRKWAAVLSIIFFLFSLGSLAVYGLNLGLDFTGGTQIQLSFPEEANLGQIRSNLETAGFHDAVVISYGTSKDVLVTLVPKNKKAVEMDNEAQTEMVNQVMKTLPGSKVDAVNYIGPQVGKEMAGKSILAIIFALLGTMIYIAFRFDLRFAIGSTVALIHDPILILGVFSFFNIEFNLITLAAVLTVIGYSLNDTIVIFDRVRENFRKMRKASVLEVMNVSINQTLSRTIMTSVLTLIVVLALFFLGGSLLYGFSLALIIGIAVGTYSSIYVAGSLTISLGLNRQHLTPQRKEADERP</sequence>
<dbReference type="GO" id="GO:0015450">
    <property type="term" value="F:protein-transporting ATPase activity"/>
    <property type="evidence" value="ECO:0007669"/>
    <property type="project" value="InterPro"/>
</dbReference>
<evidence type="ECO:0000256" key="1">
    <source>
        <dbReference type="ARBA" id="ARBA00004651"/>
    </source>
</evidence>
<keyword evidence="5 9" id="KW-0653">Protein transport</keyword>
<dbReference type="GO" id="GO:0065002">
    <property type="term" value="P:intracellular protein transmembrane transport"/>
    <property type="evidence" value="ECO:0007669"/>
    <property type="project" value="UniProtKB-UniRule"/>
</dbReference>
<feature type="transmembrane region" description="Helical" evidence="9">
    <location>
        <begin position="191"/>
        <end position="212"/>
    </location>
</feature>
<dbReference type="GO" id="GO:0005886">
    <property type="term" value="C:plasma membrane"/>
    <property type="evidence" value="ECO:0007669"/>
    <property type="project" value="UniProtKB-SubCell"/>
</dbReference>
<keyword evidence="6 9" id="KW-1133">Transmembrane helix</keyword>
<keyword evidence="2 9" id="KW-0813">Transport</keyword>
<comment type="subcellular location">
    <subcellularLocation>
        <location evidence="1 9">Cell membrane</location>
        <topology evidence="1 9">Multi-pass membrane protein</topology>
    </subcellularLocation>
</comment>
<keyword evidence="8 9" id="KW-0472">Membrane</keyword>
<dbReference type="PANTHER" id="PTHR30081:SF8">
    <property type="entry name" value="PROTEIN TRANSLOCASE SUBUNIT SECF"/>
    <property type="match status" value="1"/>
</dbReference>
<dbReference type="Pfam" id="PF02355">
    <property type="entry name" value="SecD_SecF_C"/>
    <property type="match status" value="1"/>
</dbReference>
<proteinExistence type="inferred from homology"/>
<dbReference type="Gene3D" id="1.20.1640.10">
    <property type="entry name" value="Multidrug efflux transporter AcrB transmembrane domain"/>
    <property type="match status" value="1"/>
</dbReference>
<dbReference type="GO" id="GO:0006605">
    <property type="term" value="P:protein targeting"/>
    <property type="evidence" value="ECO:0007669"/>
    <property type="project" value="UniProtKB-UniRule"/>
</dbReference>
<feature type="transmembrane region" description="Helical" evidence="9">
    <location>
        <begin position="20"/>
        <end position="39"/>
    </location>
</feature>
<dbReference type="RefSeq" id="WP_114833680.1">
    <property type="nucleotide sequence ID" value="NZ_LR699114.1"/>
</dbReference>
<comment type="caution">
    <text evidence="11">The sequence shown here is derived from an EMBL/GenBank/DDBJ whole genome shotgun (WGS) entry which is preliminary data.</text>
</comment>
<dbReference type="InterPro" id="IPR048634">
    <property type="entry name" value="SecD_SecF_C"/>
</dbReference>
<feature type="transmembrane region" description="Helical" evidence="9">
    <location>
        <begin position="140"/>
        <end position="157"/>
    </location>
</feature>
<dbReference type="Pfam" id="PF07549">
    <property type="entry name" value="Sec_GG"/>
    <property type="match status" value="1"/>
</dbReference>
<name>A0A370GTV2_9COXI</name>
<evidence type="ECO:0000256" key="4">
    <source>
        <dbReference type="ARBA" id="ARBA00022692"/>
    </source>
</evidence>
<evidence type="ECO:0000259" key="10">
    <source>
        <dbReference type="Pfam" id="PF02355"/>
    </source>
</evidence>
<keyword evidence="4 9" id="KW-0812">Transmembrane</keyword>
<dbReference type="PANTHER" id="PTHR30081">
    <property type="entry name" value="PROTEIN-EXPORT MEMBRANE PROTEIN SEC"/>
    <property type="match status" value="1"/>
</dbReference>
<keyword evidence="3 9" id="KW-1003">Cell membrane</keyword>